<evidence type="ECO:0000256" key="3">
    <source>
        <dbReference type="SAM" id="SignalP"/>
    </source>
</evidence>
<dbReference type="KEGG" id="nau:109212569"/>
<comment type="caution">
    <text evidence="4">The sequence shown here is derived from an EMBL/GenBank/DDBJ whole genome shotgun (WGS) entry which is preliminary data.</text>
</comment>
<feature type="signal peptide" evidence="3">
    <location>
        <begin position="1"/>
        <end position="20"/>
    </location>
</feature>
<dbReference type="Proteomes" id="UP000187609">
    <property type="component" value="Unassembled WGS sequence"/>
</dbReference>
<protein>
    <submittedName>
        <fullName evidence="4">Anther-specific protein lat52</fullName>
    </submittedName>
</protein>
<proteinExistence type="inferred from homology"/>
<dbReference type="AlphaFoldDB" id="A0A314KGI5"/>
<evidence type="ECO:0000256" key="1">
    <source>
        <dbReference type="ARBA" id="ARBA00010049"/>
    </source>
</evidence>
<dbReference type="PANTHER" id="PTHR31614">
    <property type="entry name" value="PROTEIN DOWNSTREAM OF FLC-RELATED"/>
    <property type="match status" value="1"/>
</dbReference>
<organism evidence="4 5">
    <name type="scientific">Nicotiana attenuata</name>
    <name type="common">Coyote tobacco</name>
    <dbReference type="NCBI Taxonomy" id="49451"/>
    <lineage>
        <taxon>Eukaryota</taxon>
        <taxon>Viridiplantae</taxon>
        <taxon>Streptophyta</taxon>
        <taxon>Embryophyta</taxon>
        <taxon>Tracheophyta</taxon>
        <taxon>Spermatophyta</taxon>
        <taxon>Magnoliopsida</taxon>
        <taxon>eudicotyledons</taxon>
        <taxon>Gunneridae</taxon>
        <taxon>Pentapetalae</taxon>
        <taxon>asterids</taxon>
        <taxon>lamiids</taxon>
        <taxon>Solanales</taxon>
        <taxon>Solanaceae</taxon>
        <taxon>Nicotianoideae</taxon>
        <taxon>Nicotianeae</taxon>
        <taxon>Nicotiana</taxon>
    </lineage>
</organism>
<keyword evidence="2" id="KW-1015">Disulfide bond</keyword>
<dbReference type="GeneID" id="109212569"/>
<keyword evidence="5" id="KW-1185">Reference proteome</keyword>
<dbReference type="EMBL" id="MJEQ01002043">
    <property type="protein sequence ID" value="OIT28501.1"/>
    <property type="molecule type" value="Genomic_DNA"/>
</dbReference>
<dbReference type="SMR" id="A0A314KGI5"/>
<dbReference type="OrthoDB" id="1888725at2759"/>
<gene>
    <name evidence="4" type="primary">LAT52_0</name>
    <name evidence="4" type="ORF">A4A49_19235</name>
</gene>
<feature type="chain" id="PRO_5016392628" evidence="3">
    <location>
        <begin position="21"/>
        <end position="177"/>
    </location>
</feature>
<comment type="similarity">
    <text evidence="1">Belongs to the Ole e I family.</text>
</comment>
<dbReference type="PANTHER" id="PTHR31614:SF22">
    <property type="entry name" value="OLEE1-LIKE PROTEIN"/>
    <property type="match status" value="1"/>
</dbReference>
<accession>A0A314KGI5</accession>
<evidence type="ECO:0000256" key="2">
    <source>
        <dbReference type="ARBA" id="ARBA00023157"/>
    </source>
</evidence>
<dbReference type="InterPro" id="IPR006041">
    <property type="entry name" value="Pollen_Ole_e1_allergen"/>
</dbReference>
<keyword evidence="3" id="KW-0732">Signal</keyword>
<sequence length="177" mass="20178">MGKSIVIFICLFYLLGLTQASDEKPDFFVEGRIYCDPCRSLFKNNLMKPIEGAVVFIKCKNPKTNNITLLKLGTTNATGFYRVPVEGDYKNENCRVELTEGNREDCKENPCGEEYFVAGVSLTHNNNDTNGNGNVRKVNDLFFYPKKPSLQECIREFKNMKHIPQVQDVECLSLLDF</sequence>
<name>A0A314KGI5_NICAT</name>
<dbReference type="Gramene" id="OIT28501">
    <property type="protein sequence ID" value="OIT28501"/>
    <property type="gene ID" value="A4A49_19235"/>
</dbReference>
<reference evidence="4" key="1">
    <citation type="submission" date="2016-11" db="EMBL/GenBank/DDBJ databases">
        <title>The genome of Nicotiana attenuata.</title>
        <authorList>
            <person name="Xu S."/>
            <person name="Brockmoeller T."/>
            <person name="Gaquerel E."/>
            <person name="Navarro A."/>
            <person name="Kuhl H."/>
            <person name="Gase K."/>
            <person name="Ling Z."/>
            <person name="Zhou W."/>
            <person name="Kreitzer C."/>
            <person name="Stanke M."/>
            <person name="Tang H."/>
            <person name="Lyons E."/>
            <person name="Pandey P."/>
            <person name="Pandey S.P."/>
            <person name="Timmermann B."/>
            <person name="Baldwin I.T."/>
        </authorList>
    </citation>
    <scope>NUCLEOTIDE SEQUENCE [LARGE SCALE GENOMIC DNA]</scope>
    <source>
        <strain evidence="4">UT</strain>
    </source>
</reference>
<evidence type="ECO:0000313" key="5">
    <source>
        <dbReference type="Proteomes" id="UP000187609"/>
    </source>
</evidence>
<dbReference type="Pfam" id="PF01190">
    <property type="entry name" value="Pollen_Ole_e_1"/>
    <property type="match status" value="1"/>
</dbReference>
<dbReference type="STRING" id="49451.A0A314KGI5"/>
<evidence type="ECO:0000313" key="4">
    <source>
        <dbReference type="EMBL" id="OIT28501.1"/>
    </source>
</evidence>